<accession>A0A7G2CUR6</accession>
<name>A0A7G2CUR6_9TRYP</name>
<feature type="region of interest" description="Disordered" evidence="1">
    <location>
        <begin position="61"/>
        <end position="93"/>
    </location>
</feature>
<reference evidence="2 3" key="1">
    <citation type="submission" date="2020-08" db="EMBL/GenBank/DDBJ databases">
        <authorList>
            <person name="Newling K."/>
            <person name="Davey J."/>
            <person name="Forrester S."/>
        </authorList>
    </citation>
    <scope>NUCLEOTIDE SEQUENCE [LARGE SCALE GENOMIC DNA]</scope>
    <source>
        <strain evidence="3">Crithidia deanei Carvalho (ATCC PRA-265)</strain>
    </source>
</reference>
<evidence type="ECO:0000256" key="1">
    <source>
        <dbReference type="SAM" id="MobiDB-lite"/>
    </source>
</evidence>
<feature type="compositionally biased region" description="Basic and acidic residues" evidence="1">
    <location>
        <begin position="79"/>
        <end position="93"/>
    </location>
</feature>
<organism evidence="2 3">
    <name type="scientific">Angomonas deanei</name>
    <dbReference type="NCBI Taxonomy" id="59799"/>
    <lineage>
        <taxon>Eukaryota</taxon>
        <taxon>Discoba</taxon>
        <taxon>Euglenozoa</taxon>
        <taxon>Kinetoplastea</taxon>
        <taxon>Metakinetoplastina</taxon>
        <taxon>Trypanosomatida</taxon>
        <taxon>Trypanosomatidae</taxon>
        <taxon>Strigomonadinae</taxon>
        <taxon>Angomonas</taxon>
    </lineage>
</organism>
<evidence type="ECO:0000313" key="3">
    <source>
        <dbReference type="Proteomes" id="UP000515908"/>
    </source>
</evidence>
<dbReference type="AlphaFoldDB" id="A0A7G2CUR6"/>
<keyword evidence="3" id="KW-1185">Reference proteome</keyword>
<proteinExistence type="predicted"/>
<sequence>MDFSDIPESLVDTIKALPGFRATPKEVHKREEAALQAYRNLMNITVKRRSTSRNAVMALTSPVPAEECAPSSVGGTSTTREEESSSLSEKKRQ</sequence>
<dbReference type="VEuPathDB" id="TriTrypDB:ADEAN_001054600"/>
<protein>
    <submittedName>
        <fullName evidence="2">Uncharacterized protein</fullName>
    </submittedName>
</protein>
<evidence type="ECO:0000313" key="2">
    <source>
        <dbReference type="EMBL" id="CAD2222987.1"/>
    </source>
</evidence>
<dbReference type="Proteomes" id="UP000515908">
    <property type="component" value="Chromosome 29"/>
</dbReference>
<gene>
    <name evidence="2" type="ORF">ADEAN_001054600</name>
</gene>
<dbReference type="EMBL" id="LR877173">
    <property type="protein sequence ID" value="CAD2222987.1"/>
    <property type="molecule type" value="Genomic_DNA"/>
</dbReference>